<dbReference type="EMBL" id="JACTNF010000015">
    <property type="protein sequence ID" value="MBO1075821.1"/>
    <property type="molecule type" value="Genomic_DNA"/>
</dbReference>
<comment type="function">
    <text evidence="1 5">NHase catalyzes the hydration of various nitrile compounds to the corresponding amides.</text>
</comment>
<evidence type="ECO:0000256" key="4">
    <source>
        <dbReference type="ARBA" id="ARBA00044877"/>
    </source>
</evidence>
<feature type="domain" description="Nitrile hydratase beta subunit-like N-terminal" evidence="7">
    <location>
        <begin position="1"/>
        <end position="107"/>
    </location>
</feature>
<dbReference type="NCBIfam" id="TIGR03888">
    <property type="entry name" value="nitrile_beta"/>
    <property type="match status" value="1"/>
</dbReference>
<dbReference type="Proteomes" id="UP001518990">
    <property type="component" value="Unassembled WGS sequence"/>
</dbReference>
<evidence type="ECO:0000259" key="7">
    <source>
        <dbReference type="Pfam" id="PF21006"/>
    </source>
</evidence>
<keyword evidence="9" id="KW-1185">Reference proteome</keyword>
<evidence type="ECO:0000256" key="1">
    <source>
        <dbReference type="ARBA" id="ARBA00004042"/>
    </source>
</evidence>
<dbReference type="Pfam" id="PF02211">
    <property type="entry name" value="NHase_beta_C"/>
    <property type="match status" value="1"/>
</dbReference>
<dbReference type="InterPro" id="IPR042262">
    <property type="entry name" value="CN_hydtase_beta_C"/>
</dbReference>
<gene>
    <name evidence="8" type="primary">nthB</name>
    <name evidence="8" type="ORF">IAI60_14485</name>
</gene>
<comment type="catalytic activity">
    <reaction evidence="4 5">
        <text>an aliphatic primary amide = an aliphatic nitrile + H2O</text>
        <dbReference type="Rhea" id="RHEA:12673"/>
        <dbReference type="ChEBI" id="CHEBI:15377"/>
        <dbReference type="ChEBI" id="CHEBI:65285"/>
        <dbReference type="ChEBI" id="CHEBI:80291"/>
        <dbReference type="EC" id="4.2.1.84"/>
    </reaction>
</comment>
<evidence type="ECO:0000313" key="8">
    <source>
        <dbReference type="EMBL" id="MBO1075821.1"/>
    </source>
</evidence>
<dbReference type="InterPro" id="IPR049054">
    <property type="entry name" value="CN_hydtase_beta-like_N"/>
</dbReference>
<sequence length="218" mass="24160">MNGPQDLGGAMGFGPVVPEPEDEIFHAQWEKTALALTLAAGALGRWNIDTSRHARESIPPARYLSFSYYQIWLTALEQLLRQAGLVTEAELREGRSLEPPRPVTPLKAADVGAVLARGTPYDRPAQAPARFVPGQPVRTINEHPPGHTRLPRYARDKQGVVERVHGVFVFPDSHAHGQGEAPQWLYTIRFEGREIWGQSADLGITLSVDAWESYLEPL</sequence>
<organism evidence="8 9">
    <name type="scientific">Roseomonas marmotae</name>
    <dbReference type="NCBI Taxonomy" id="2768161"/>
    <lineage>
        <taxon>Bacteria</taxon>
        <taxon>Pseudomonadati</taxon>
        <taxon>Pseudomonadota</taxon>
        <taxon>Alphaproteobacteria</taxon>
        <taxon>Acetobacterales</taxon>
        <taxon>Roseomonadaceae</taxon>
        <taxon>Roseomonas</taxon>
    </lineage>
</organism>
<dbReference type="Gene3D" id="2.30.30.50">
    <property type="match status" value="1"/>
</dbReference>
<dbReference type="PIRSF" id="PIRSF001427">
    <property type="entry name" value="NHase_beta"/>
    <property type="match status" value="1"/>
</dbReference>
<name>A0ABS3KED5_9PROT</name>
<comment type="similarity">
    <text evidence="2 5">Belongs to the nitrile hydratase subunit beta family.</text>
</comment>
<evidence type="ECO:0000256" key="3">
    <source>
        <dbReference type="ARBA" id="ARBA00023239"/>
    </source>
</evidence>
<evidence type="ECO:0000256" key="5">
    <source>
        <dbReference type="PIRNR" id="PIRNR001427"/>
    </source>
</evidence>
<feature type="domain" description="Nitrile hydratase beta subunit" evidence="6">
    <location>
        <begin position="120"/>
        <end position="217"/>
    </location>
</feature>
<reference evidence="8 9" key="1">
    <citation type="submission" date="2020-09" db="EMBL/GenBank/DDBJ databases">
        <title>Roseomonas.</title>
        <authorList>
            <person name="Zhu W."/>
        </authorList>
    </citation>
    <scope>NUCLEOTIDE SEQUENCE [LARGE SCALE GENOMIC DNA]</scope>
    <source>
        <strain evidence="8 9">1311</strain>
    </source>
</reference>
<dbReference type="InterPro" id="IPR008990">
    <property type="entry name" value="Elect_transpt_acc-like_dom_sf"/>
</dbReference>
<protein>
    <recommendedName>
        <fullName evidence="5">Nitrile hydratase subunit beta</fullName>
        <shortName evidence="5">NHase</shortName>
        <ecNumber evidence="5">4.2.1.84</ecNumber>
    </recommendedName>
</protein>
<dbReference type="GO" id="GO:0018822">
    <property type="term" value="F:nitrile hydratase activity"/>
    <property type="evidence" value="ECO:0007669"/>
    <property type="project" value="UniProtKB-EC"/>
</dbReference>
<accession>A0ABS3KED5</accession>
<evidence type="ECO:0000259" key="6">
    <source>
        <dbReference type="Pfam" id="PF02211"/>
    </source>
</evidence>
<dbReference type="Pfam" id="PF21006">
    <property type="entry name" value="NHase_beta_N"/>
    <property type="match status" value="1"/>
</dbReference>
<keyword evidence="3 5" id="KW-0456">Lyase</keyword>
<dbReference type="InterPro" id="IPR003168">
    <property type="entry name" value="Nitrile_hydratase_bsu"/>
</dbReference>
<proteinExistence type="inferred from homology"/>
<evidence type="ECO:0000256" key="2">
    <source>
        <dbReference type="ARBA" id="ARBA00009098"/>
    </source>
</evidence>
<comment type="caution">
    <text evidence="8">The sequence shown here is derived from an EMBL/GenBank/DDBJ whole genome shotgun (WGS) entry which is preliminary data.</text>
</comment>
<dbReference type="InterPro" id="IPR024690">
    <property type="entry name" value="CN_hydtase_beta_dom_C"/>
</dbReference>
<dbReference type="RefSeq" id="WP_207448294.1">
    <property type="nucleotide sequence ID" value="NZ_CP061095.1"/>
</dbReference>
<dbReference type="EC" id="4.2.1.84" evidence="5"/>
<dbReference type="Gene3D" id="1.10.472.20">
    <property type="entry name" value="Nitrile hydratase, beta subunit"/>
    <property type="match status" value="1"/>
</dbReference>
<evidence type="ECO:0000313" key="9">
    <source>
        <dbReference type="Proteomes" id="UP001518990"/>
    </source>
</evidence>
<dbReference type="SUPFAM" id="SSF50090">
    <property type="entry name" value="Electron transport accessory proteins"/>
    <property type="match status" value="1"/>
</dbReference>